<dbReference type="Proteomes" id="UP000026915">
    <property type="component" value="Chromosome 3"/>
</dbReference>
<gene>
    <name evidence="1" type="ORF">TCM_015739</name>
</gene>
<dbReference type="EMBL" id="CM001881">
    <property type="protein sequence ID" value="EOY24033.1"/>
    <property type="molecule type" value="Genomic_DNA"/>
</dbReference>
<accession>A0A061G3P2</accession>
<protein>
    <submittedName>
        <fullName evidence="1">Uncharacterized protein</fullName>
    </submittedName>
</protein>
<evidence type="ECO:0000313" key="1">
    <source>
        <dbReference type="EMBL" id="EOY24033.1"/>
    </source>
</evidence>
<organism evidence="1 2">
    <name type="scientific">Theobroma cacao</name>
    <name type="common">Cacao</name>
    <name type="synonym">Cocoa</name>
    <dbReference type="NCBI Taxonomy" id="3641"/>
    <lineage>
        <taxon>Eukaryota</taxon>
        <taxon>Viridiplantae</taxon>
        <taxon>Streptophyta</taxon>
        <taxon>Embryophyta</taxon>
        <taxon>Tracheophyta</taxon>
        <taxon>Spermatophyta</taxon>
        <taxon>Magnoliopsida</taxon>
        <taxon>eudicotyledons</taxon>
        <taxon>Gunneridae</taxon>
        <taxon>Pentapetalae</taxon>
        <taxon>rosids</taxon>
        <taxon>malvids</taxon>
        <taxon>Malvales</taxon>
        <taxon>Malvaceae</taxon>
        <taxon>Byttnerioideae</taxon>
        <taxon>Theobroma</taxon>
    </lineage>
</organism>
<evidence type="ECO:0000313" key="2">
    <source>
        <dbReference type="Proteomes" id="UP000026915"/>
    </source>
</evidence>
<name>A0A061G3P2_THECC</name>
<dbReference type="HOGENOM" id="CLU_2502460_0_0_1"/>
<dbReference type="AlphaFoldDB" id="A0A061G3P2"/>
<sequence>MGLLPKRKWRVYLPCVPSESREWSLFNSTTSACIWTFWHYLTPCLSRKVSSPLLFTDAEACSEDAGQVTIRPRIISMDGDAFKCHN</sequence>
<reference evidence="1 2" key="1">
    <citation type="journal article" date="2013" name="Genome Biol.">
        <title>The genome sequence of the most widely cultivated cacao type and its use to identify candidate genes regulating pod color.</title>
        <authorList>
            <person name="Motamayor J.C."/>
            <person name="Mockaitis K."/>
            <person name="Schmutz J."/>
            <person name="Haiminen N."/>
            <person name="Iii D.L."/>
            <person name="Cornejo O."/>
            <person name="Findley S.D."/>
            <person name="Zheng P."/>
            <person name="Utro F."/>
            <person name="Royaert S."/>
            <person name="Saski C."/>
            <person name="Jenkins J."/>
            <person name="Podicheti R."/>
            <person name="Zhao M."/>
            <person name="Scheffler B.E."/>
            <person name="Stack J.C."/>
            <person name="Feltus F.A."/>
            <person name="Mustiga G.M."/>
            <person name="Amores F."/>
            <person name="Phillips W."/>
            <person name="Marelli J.P."/>
            <person name="May G.D."/>
            <person name="Shapiro H."/>
            <person name="Ma J."/>
            <person name="Bustamante C.D."/>
            <person name="Schnell R.J."/>
            <person name="Main D."/>
            <person name="Gilbert D."/>
            <person name="Parida L."/>
            <person name="Kuhn D.N."/>
        </authorList>
    </citation>
    <scope>NUCLEOTIDE SEQUENCE [LARGE SCALE GENOMIC DNA]</scope>
    <source>
        <strain evidence="2">cv. Matina 1-6</strain>
    </source>
</reference>
<dbReference type="PROSITE" id="PS51257">
    <property type="entry name" value="PROKAR_LIPOPROTEIN"/>
    <property type="match status" value="1"/>
</dbReference>
<proteinExistence type="predicted"/>
<dbReference type="InParanoid" id="A0A061G3P2"/>
<keyword evidence="2" id="KW-1185">Reference proteome</keyword>
<dbReference type="Gramene" id="EOY24033">
    <property type="protein sequence ID" value="EOY24033"/>
    <property type="gene ID" value="TCM_015739"/>
</dbReference>